<sequence length="328" mass="35149">MTALYQRRARARRIRRLHRIGSLVLAVGGALVLAVGLPWLVWRGPYLLDKGYIDTATVGVDGGSAALVTGLRTALVACAAAIGAGVALVYTIRNYRLTRRGQVTDRFTKALERLGSDQRYVRIGGVLALEQIVQDAPEQATHAAQVLGHFVRDRAPTHQHPTNPPNGEPTTTDTSLPTSLEADVQVALTALTRPESRTHVDDRERLYFAILHLAGAVLVRADLTDALLTRTNLTRADLSGADLTSAFLRRADLTHAFLDGANLTGANLAKANLTGASLRGADLTRTDLSGANLTDVRGLRTEQVESARLNAETVLPPDIRTAVGPPTT</sequence>
<feature type="transmembrane region" description="Helical" evidence="2">
    <location>
        <begin position="74"/>
        <end position="92"/>
    </location>
</feature>
<organism evidence="3 4">
    <name type="scientific">Streptomyces albidocamelliae</name>
    <dbReference type="NCBI Taxonomy" id="2981135"/>
    <lineage>
        <taxon>Bacteria</taxon>
        <taxon>Bacillati</taxon>
        <taxon>Actinomycetota</taxon>
        <taxon>Actinomycetes</taxon>
        <taxon>Kitasatosporales</taxon>
        <taxon>Streptomycetaceae</taxon>
        <taxon>Streptomyces</taxon>
    </lineage>
</organism>
<accession>A0ABY6F048</accession>
<keyword evidence="2" id="KW-0812">Transmembrane</keyword>
<dbReference type="InterPro" id="IPR001646">
    <property type="entry name" value="5peptide_repeat"/>
</dbReference>
<reference evidence="3" key="1">
    <citation type="submission" date="2022-10" db="EMBL/GenBank/DDBJ databases">
        <authorList>
            <person name="Mo P."/>
        </authorList>
    </citation>
    <scope>NUCLEOTIDE SEQUENCE</scope>
    <source>
        <strain evidence="3">HUAS 14-6</strain>
    </source>
</reference>
<evidence type="ECO:0000256" key="1">
    <source>
        <dbReference type="SAM" id="MobiDB-lite"/>
    </source>
</evidence>
<dbReference type="InterPro" id="IPR051082">
    <property type="entry name" value="Pentapeptide-BTB/POZ_domain"/>
</dbReference>
<keyword evidence="2" id="KW-1133">Transmembrane helix</keyword>
<dbReference type="SUPFAM" id="SSF141571">
    <property type="entry name" value="Pentapeptide repeat-like"/>
    <property type="match status" value="1"/>
</dbReference>
<gene>
    <name evidence="3" type="ORF">N8I86_37835</name>
</gene>
<dbReference type="EMBL" id="CP106795">
    <property type="protein sequence ID" value="UXY39968.1"/>
    <property type="molecule type" value="Genomic_DNA"/>
</dbReference>
<dbReference type="Pfam" id="PF00805">
    <property type="entry name" value="Pentapeptide"/>
    <property type="match status" value="2"/>
</dbReference>
<evidence type="ECO:0000313" key="3">
    <source>
        <dbReference type="EMBL" id="UXY39968.1"/>
    </source>
</evidence>
<dbReference type="RefSeq" id="WP_263280008.1">
    <property type="nucleotide sequence ID" value="NZ_CP106795.1"/>
</dbReference>
<feature type="transmembrane region" description="Helical" evidence="2">
    <location>
        <begin position="20"/>
        <end position="42"/>
    </location>
</feature>
<keyword evidence="4" id="KW-1185">Reference proteome</keyword>
<name>A0ABY6F048_9ACTN</name>
<protein>
    <submittedName>
        <fullName evidence="3">Pentapeptide repeat-containing protein</fullName>
    </submittedName>
</protein>
<feature type="region of interest" description="Disordered" evidence="1">
    <location>
        <begin position="155"/>
        <end position="176"/>
    </location>
</feature>
<proteinExistence type="predicted"/>
<evidence type="ECO:0000256" key="2">
    <source>
        <dbReference type="SAM" id="Phobius"/>
    </source>
</evidence>
<dbReference type="PANTHER" id="PTHR14136:SF17">
    <property type="entry name" value="BTB_POZ DOMAIN-CONTAINING PROTEIN KCTD9"/>
    <property type="match status" value="1"/>
</dbReference>
<keyword evidence="2" id="KW-0472">Membrane</keyword>
<dbReference type="Proteomes" id="UP001060733">
    <property type="component" value="Chromosome"/>
</dbReference>
<dbReference type="Gene3D" id="2.160.20.80">
    <property type="entry name" value="E3 ubiquitin-protein ligase SopA"/>
    <property type="match status" value="1"/>
</dbReference>
<evidence type="ECO:0000313" key="4">
    <source>
        <dbReference type="Proteomes" id="UP001060733"/>
    </source>
</evidence>
<dbReference type="PANTHER" id="PTHR14136">
    <property type="entry name" value="BTB_POZ DOMAIN-CONTAINING PROTEIN KCTD9"/>
    <property type="match status" value="1"/>
</dbReference>